<keyword evidence="4" id="KW-1185">Reference proteome</keyword>
<evidence type="ECO:0000313" key="2">
    <source>
        <dbReference type="EMBL" id="CUH70088.1"/>
    </source>
</evidence>
<evidence type="ECO:0000313" key="3">
    <source>
        <dbReference type="EMBL" id="CUH70762.1"/>
    </source>
</evidence>
<feature type="domain" description="DUF6538" evidence="1">
    <location>
        <begin position="8"/>
        <end position="66"/>
    </location>
</feature>
<organism evidence="3 5">
    <name type="scientific">Thalassovita autumnalis</name>
    <dbReference type="NCBI Taxonomy" id="2072972"/>
    <lineage>
        <taxon>Bacteria</taxon>
        <taxon>Pseudomonadati</taxon>
        <taxon>Pseudomonadota</taxon>
        <taxon>Alphaproteobacteria</taxon>
        <taxon>Rhodobacterales</taxon>
        <taxon>Roseobacteraceae</taxon>
        <taxon>Thalassovita</taxon>
    </lineage>
</organism>
<reference evidence="2 4" key="1">
    <citation type="submission" date="2015-09" db="EMBL/GenBank/DDBJ databases">
        <authorList>
            <person name="Rodrigo-Torres L."/>
            <person name="Arahal D.R."/>
        </authorList>
    </citation>
    <scope>NUCLEOTIDE SEQUENCE [LARGE SCALE GENOMIC DNA]</scope>
    <source>
        <strain evidence="2 4">CECT 5118</strain>
    </source>
</reference>
<dbReference type="Proteomes" id="UP000051887">
    <property type="component" value="Unassembled WGS sequence"/>
</dbReference>
<gene>
    <name evidence="2" type="ORF">TL5118_04063</name>
    <name evidence="3" type="ORF">TL5120_00542</name>
</gene>
<protein>
    <recommendedName>
        <fullName evidence="1">DUF6538 domain-containing protein</fullName>
    </recommendedName>
</protein>
<name>A0A0P1G8D8_9RHOB</name>
<evidence type="ECO:0000313" key="5">
    <source>
        <dbReference type="Proteomes" id="UP000051887"/>
    </source>
</evidence>
<evidence type="ECO:0000259" key="1">
    <source>
        <dbReference type="Pfam" id="PF20172"/>
    </source>
</evidence>
<accession>A0A0P1G8D8</accession>
<dbReference type="EMBL" id="CYSB01000045">
    <property type="protein sequence ID" value="CUH70088.1"/>
    <property type="molecule type" value="Genomic_DNA"/>
</dbReference>
<dbReference type="InterPro" id="IPR046668">
    <property type="entry name" value="DUF6538"/>
</dbReference>
<evidence type="ECO:0000313" key="4">
    <source>
        <dbReference type="Proteomes" id="UP000051086"/>
    </source>
</evidence>
<dbReference type="Pfam" id="PF20172">
    <property type="entry name" value="DUF6538"/>
    <property type="match status" value="1"/>
</dbReference>
<dbReference type="EMBL" id="CYSC01000010">
    <property type="protein sequence ID" value="CUH70762.1"/>
    <property type="molecule type" value="Genomic_DNA"/>
</dbReference>
<dbReference type="AlphaFoldDB" id="A0A0P1G8D8"/>
<sequence length="175" mass="20519">MNHHNHTYLKRRSGIYYYTRRIPCELQQKYNRDRLYVSLRTRSRRKAMAASERLSNELETIWSQIRAEGIVSKVSSGVRLFTQNSLQSRSARLDNDEVSALPYISVALETYLDLKGRDRSPSFESSVRRSVSYLIEELGDKRIDKYARSEALTFRDALLRRQLSISSVRLRTHSQ</sequence>
<reference evidence="3 5" key="2">
    <citation type="submission" date="2015-09" db="EMBL/GenBank/DDBJ databases">
        <authorList>
            <consortium name="Swine Surveillance"/>
        </authorList>
    </citation>
    <scope>NUCLEOTIDE SEQUENCE [LARGE SCALE GENOMIC DNA]</scope>
    <source>
        <strain evidence="3 5">5120</strain>
    </source>
</reference>
<proteinExistence type="predicted"/>
<dbReference type="Proteomes" id="UP000051086">
    <property type="component" value="Unassembled WGS sequence"/>
</dbReference>
<dbReference type="RefSeq" id="WP_370701697.1">
    <property type="nucleotide sequence ID" value="NZ_CYSB01000045.1"/>
</dbReference>